<dbReference type="AlphaFoldDB" id="A0A9N9KZB4"/>
<dbReference type="Proteomes" id="UP000696280">
    <property type="component" value="Unassembled WGS sequence"/>
</dbReference>
<comment type="caution">
    <text evidence="2">The sequence shown here is derived from an EMBL/GenBank/DDBJ whole genome shotgun (WGS) entry which is preliminary data.</text>
</comment>
<evidence type="ECO:0000256" key="1">
    <source>
        <dbReference type="SAM" id="MobiDB-lite"/>
    </source>
</evidence>
<accession>A0A9N9KZB4</accession>
<organism evidence="2 3">
    <name type="scientific">Hymenoscyphus fraxineus</name>
    <dbReference type="NCBI Taxonomy" id="746836"/>
    <lineage>
        <taxon>Eukaryota</taxon>
        <taxon>Fungi</taxon>
        <taxon>Dikarya</taxon>
        <taxon>Ascomycota</taxon>
        <taxon>Pezizomycotina</taxon>
        <taxon>Leotiomycetes</taxon>
        <taxon>Helotiales</taxon>
        <taxon>Helotiaceae</taxon>
        <taxon>Hymenoscyphus</taxon>
    </lineage>
</organism>
<name>A0A9N9KZB4_9HELO</name>
<protein>
    <submittedName>
        <fullName evidence="2">Uncharacterized protein</fullName>
    </submittedName>
</protein>
<dbReference type="EMBL" id="CAJVRL010000066">
    <property type="protein sequence ID" value="CAG8955801.1"/>
    <property type="molecule type" value="Genomic_DNA"/>
</dbReference>
<sequence>MTDQPESPSTKLRRIQAQHAALQAQVTSYVLAEDSRLNANLRQLVEAFQKHNNIALPSQVVPASAIRRSLTPPPFGLHTRINPPPILLPTPTNWANTYSFDDFDLPPIKRRGEGGSRYTRSPLPKPIP</sequence>
<evidence type="ECO:0000313" key="2">
    <source>
        <dbReference type="EMBL" id="CAG8955801.1"/>
    </source>
</evidence>
<evidence type="ECO:0000313" key="3">
    <source>
        <dbReference type="Proteomes" id="UP000696280"/>
    </source>
</evidence>
<reference evidence="2" key="1">
    <citation type="submission" date="2021-07" db="EMBL/GenBank/DDBJ databases">
        <authorList>
            <person name="Durling M."/>
        </authorList>
    </citation>
    <scope>NUCLEOTIDE SEQUENCE</scope>
</reference>
<feature type="region of interest" description="Disordered" evidence="1">
    <location>
        <begin position="105"/>
        <end position="128"/>
    </location>
</feature>
<keyword evidence="3" id="KW-1185">Reference proteome</keyword>
<gene>
    <name evidence="2" type="ORF">HYFRA_00011670</name>
</gene>
<proteinExistence type="predicted"/>